<keyword evidence="4" id="KW-1185">Reference proteome</keyword>
<gene>
    <name evidence="3" type="ORF">CEPIT_LOCUS32246</name>
</gene>
<dbReference type="PANTHER" id="PTHR33184">
    <property type="entry name" value="PROTEIN TAPETUM DETERMINANT 1-LIKE-RELATED"/>
    <property type="match status" value="1"/>
</dbReference>
<organism evidence="3 4">
    <name type="scientific">Cuscuta epithymum</name>
    <dbReference type="NCBI Taxonomy" id="186058"/>
    <lineage>
        <taxon>Eukaryota</taxon>
        <taxon>Viridiplantae</taxon>
        <taxon>Streptophyta</taxon>
        <taxon>Embryophyta</taxon>
        <taxon>Tracheophyta</taxon>
        <taxon>Spermatophyta</taxon>
        <taxon>Magnoliopsida</taxon>
        <taxon>eudicotyledons</taxon>
        <taxon>Gunneridae</taxon>
        <taxon>Pentapetalae</taxon>
        <taxon>asterids</taxon>
        <taxon>lamiids</taxon>
        <taxon>Solanales</taxon>
        <taxon>Convolvulaceae</taxon>
        <taxon>Cuscuteae</taxon>
        <taxon>Cuscuta</taxon>
        <taxon>Cuscuta subgen. Cuscuta</taxon>
    </lineage>
</organism>
<evidence type="ECO:0000256" key="1">
    <source>
        <dbReference type="ARBA" id="ARBA00022729"/>
    </source>
</evidence>
<evidence type="ECO:0000313" key="3">
    <source>
        <dbReference type="EMBL" id="CAH9132526.1"/>
    </source>
</evidence>
<dbReference type="PANTHER" id="PTHR33184:SF67">
    <property type="entry name" value="PROTEIN TAPETUM DETERMINANT 1"/>
    <property type="match status" value="1"/>
</dbReference>
<dbReference type="GO" id="GO:0001709">
    <property type="term" value="P:cell fate determination"/>
    <property type="evidence" value="ECO:0007669"/>
    <property type="project" value="TreeGrafter"/>
</dbReference>
<dbReference type="AlphaFoldDB" id="A0AAV0FB49"/>
<dbReference type="Proteomes" id="UP001152523">
    <property type="component" value="Unassembled WGS sequence"/>
</dbReference>
<sequence length="211" mass="23106">MHAGFTLCWVIIHESFEPKRQLTNDNAVFKAIYDGWDKVNEEGAIREVGKVKLIIPNGSFIPTLSRKLLLHDYNGTKNTGLGKRFGSNSTSGQGSGLGSKSTNRMDEGACGCTDDDIEVDQQQTKPMPNGIPTYTVVINNLCDDESCSISNIHLHCGWFSSARLIDPSVFRRVGYDDCLLNDGAPLPSGGWISFMYANTYPYPLEVASASC</sequence>
<evidence type="ECO:0000313" key="4">
    <source>
        <dbReference type="Proteomes" id="UP001152523"/>
    </source>
</evidence>
<feature type="compositionally biased region" description="Polar residues" evidence="2">
    <location>
        <begin position="86"/>
        <end position="102"/>
    </location>
</feature>
<proteinExistence type="predicted"/>
<name>A0AAV0FB49_9ASTE</name>
<feature type="region of interest" description="Disordered" evidence="2">
    <location>
        <begin position="81"/>
        <end position="103"/>
    </location>
</feature>
<comment type="caution">
    <text evidence="3">The sequence shown here is derived from an EMBL/GenBank/DDBJ whole genome shotgun (WGS) entry which is preliminary data.</text>
</comment>
<keyword evidence="1" id="KW-0732">Signal</keyword>
<dbReference type="InterPro" id="IPR040361">
    <property type="entry name" value="TPD1"/>
</dbReference>
<reference evidence="3" key="1">
    <citation type="submission" date="2022-07" db="EMBL/GenBank/DDBJ databases">
        <authorList>
            <person name="Macas J."/>
            <person name="Novak P."/>
            <person name="Neumann P."/>
        </authorList>
    </citation>
    <scope>NUCLEOTIDE SEQUENCE</scope>
</reference>
<dbReference type="Pfam" id="PF24068">
    <property type="entry name" value="TPD1_C"/>
    <property type="match status" value="1"/>
</dbReference>
<dbReference type="EMBL" id="CAMAPF010000972">
    <property type="protein sequence ID" value="CAH9132526.1"/>
    <property type="molecule type" value="Genomic_DNA"/>
</dbReference>
<evidence type="ECO:0000256" key="2">
    <source>
        <dbReference type="SAM" id="MobiDB-lite"/>
    </source>
</evidence>
<accession>A0AAV0FB49</accession>
<protein>
    <submittedName>
        <fullName evidence="3">Uncharacterized protein</fullName>
    </submittedName>
</protein>